<dbReference type="AlphaFoldDB" id="A0A261XYI8"/>
<comment type="subcellular location">
    <subcellularLocation>
        <location evidence="1">Membrane</location>
        <topology evidence="1">Multi-pass membrane protein</topology>
    </subcellularLocation>
</comment>
<feature type="transmembrane region" description="Helical" evidence="6">
    <location>
        <begin position="40"/>
        <end position="59"/>
    </location>
</feature>
<protein>
    <recommendedName>
        <fullName evidence="11">Endoplasmic reticulum vesicle transporter C-terminal domain-containing protein</fullName>
    </recommendedName>
</protein>
<comment type="similarity">
    <text evidence="2">Belongs to the ERGIC family.</text>
</comment>
<evidence type="ECO:0000256" key="4">
    <source>
        <dbReference type="ARBA" id="ARBA00022989"/>
    </source>
</evidence>
<dbReference type="GO" id="GO:0006888">
    <property type="term" value="P:endoplasmic reticulum to Golgi vesicle-mediated transport"/>
    <property type="evidence" value="ECO:0007669"/>
    <property type="project" value="TreeGrafter"/>
</dbReference>
<dbReference type="OrthoDB" id="5541786at2759"/>
<dbReference type="Pfam" id="PF07970">
    <property type="entry name" value="COPIIcoated_ERV"/>
    <property type="match status" value="1"/>
</dbReference>
<evidence type="ECO:0008006" key="11">
    <source>
        <dbReference type="Google" id="ProtNLM"/>
    </source>
</evidence>
<keyword evidence="3 6" id="KW-0812">Transmembrane</keyword>
<evidence type="ECO:0000259" key="8">
    <source>
        <dbReference type="Pfam" id="PF13850"/>
    </source>
</evidence>
<evidence type="ECO:0000256" key="5">
    <source>
        <dbReference type="ARBA" id="ARBA00023136"/>
    </source>
</evidence>
<feature type="domain" description="Endoplasmic reticulum vesicle transporter C-terminal" evidence="7">
    <location>
        <begin position="147"/>
        <end position="316"/>
    </location>
</feature>
<evidence type="ECO:0000256" key="2">
    <source>
        <dbReference type="ARBA" id="ARBA00005648"/>
    </source>
</evidence>
<reference evidence="9 10" key="1">
    <citation type="journal article" date="2017" name="Mycologia">
        <title>Bifiguratus adelaidae, gen. et sp. nov., a new member of Mucoromycotina in endophytic and soil-dwelling habitats.</title>
        <authorList>
            <person name="Torres-Cruz T.J."/>
            <person name="Billingsley Tobias T.L."/>
            <person name="Almatruk M."/>
            <person name="Hesse C."/>
            <person name="Kuske C.R."/>
            <person name="Desiro A."/>
            <person name="Benucci G.M."/>
            <person name="Bonito G."/>
            <person name="Stajich J.E."/>
            <person name="Dunlap C."/>
            <person name="Arnold A.E."/>
            <person name="Porras-Alfaro A."/>
        </authorList>
    </citation>
    <scope>NUCLEOTIDE SEQUENCE [LARGE SCALE GENOMIC DNA]</scope>
    <source>
        <strain evidence="9 10">AZ0501</strain>
    </source>
</reference>
<comment type="caution">
    <text evidence="9">The sequence shown here is derived from an EMBL/GenBank/DDBJ whole genome shotgun (WGS) entry which is preliminary data.</text>
</comment>
<evidence type="ECO:0000259" key="7">
    <source>
        <dbReference type="Pfam" id="PF07970"/>
    </source>
</evidence>
<proteinExistence type="inferred from homology"/>
<keyword evidence="5 6" id="KW-0472">Membrane</keyword>
<feature type="domain" description="Endoplasmic reticulum vesicle transporter N-terminal" evidence="8">
    <location>
        <begin position="20"/>
        <end position="104"/>
    </location>
</feature>
<dbReference type="Pfam" id="PF13850">
    <property type="entry name" value="ERGIC_N"/>
    <property type="match status" value="1"/>
</dbReference>
<organism evidence="9 10">
    <name type="scientific">Bifiguratus adelaidae</name>
    <dbReference type="NCBI Taxonomy" id="1938954"/>
    <lineage>
        <taxon>Eukaryota</taxon>
        <taxon>Fungi</taxon>
        <taxon>Fungi incertae sedis</taxon>
        <taxon>Mucoromycota</taxon>
        <taxon>Mucoromycotina</taxon>
        <taxon>Endogonomycetes</taxon>
        <taxon>Endogonales</taxon>
        <taxon>Endogonales incertae sedis</taxon>
        <taxon>Bifiguratus</taxon>
    </lineage>
</organism>
<dbReference type="InterPro" id="IPR012936">
    <property type="entry name" value="Erv_C"/>
</dbReference>
<evidence type="ECO:0000313" key="9">
    <source>
        <dbReference type="EMBL" id="OZJ03391.1"/>
    </source>
</evidence>
<sequence>MEQMPASSSTLRRRFAEKITHFDAFPKVETENQAKSEKGGAVTVMLVIMLSLLVLGEIIDYRRLTNTYEFLVDPQVVTEIQINVDMTVAMPCAVLTVDLRDESMAGMHLSQNLQMTPAVFQKGSAKQLGAVKTKKMRVHKIIKDAKKTADESVSFEESNGCRISGHFQVNKVAGNLHITALGHGYGQFHTEHSAINFTHRIDEFSFGPFYPSLVNPLDNSVEMSESNFESFQYFISVVPTVYVDYRDNVLLTNQYSVTDYRKSFDPAKQQDHLVPGIFFRYEIEPISVRIRERRKAFTNFLVRLCGIIGGAFVSVGFLYRVFRFLASGGKDVEGINNIPRSVSASNGRQGW</sequence>
<dbReference type="Proteomes" id="UP000242875">
    <property type="component" value="Unassembled WGS sequence"/>
</dbReference>
<dbReference type="InterPro" id="IPR045888">
    <property type="entry name" value="Erv"/>
</dbReference>
<dbReference type="PANTHER" id="PTHR10984:SF25">
    <property type="entry name" value="ENDOPLASMIC RETICULUM-GOLGI INTERMEDIATE COMPARTMENT PROTEIN 3"/>
    <property type="match status" value="1"/>
</dbReference>
<feature type="transmembrane region" description="Helical" evidence="6">
    <location>
        <begin position="300"/>
        <end position="322"/>
    </location>
</feature>
<evidence type="ECO:0000313" key="10">
    <source>
        <dbReference type="Proteomes" id="UP000242875"/>
    </source>
</evidence>
<dbReference type="GO" id="GO:0016020">
    <property type="term" value="C:membrane"/>
    <property type="evidence" value="ECO:0007669"/>
    <property type="project" value="UniProtKB-SubCell"/>
</dbReference>
<dbReference type="InterPro" id="IPR039542">
    <property type="entry name" value="Erv_N"/>
</dbReference>
<dbReference type="EMBL" id="MVBO01000087">
    <property type="protein sequence ID" value="OZJ03391.1"/>
    <property type="molecule type" value="Genomic_DNA"/>
</dbReference>
<dbReference type="GO" id="GO:0030134">
    <property type="term" value="C:COPII-coated ER to Golgi transport vesicle"/>
    <property type="evidence" value="ECO:0007669"/>
    <property type="project" value="TreeGrafter"/>
</dbReference>
<evidence type="ECO:0000256" key="6">
    <source>
        <dbReference type="SAM" id="Phobius"/>
    </source>
</evidence>
<evidence type="ECO:0000256" key="3">
    <source>
        <dbReference type="ARBA" id="ARBA00022692"/>
    </source>
</evidence>
<gene>
    <name evidence="9" type="ORF">BZG36_04000</name>
</gene>
<evidence type="ECO:0000256" key="1">
    <source>
        <dbReference type="ARBA" id="ARBA00004141"/>
    </source>
</evidence>
<dbReference type="GO" id="GO:0006890">
    <property type="term" value="P:retrograde vesicle-mediated transport, Golgi to endoplasmic reticulum"/>
    <property type="evidence" value="ECO:0007669"/>
    <property type="project" value="TreeGrafter"/>
</dbReference>
<dbReference type="PANTHER" id="PTHR10984">
    <property type="entry name" value="ENDOPLASMIC RETICULUM-GOLGI INTERMEDIATE COMPARTMENT PROTEIN"/>
    <property type="match status" value="1"/>
</dbReference>
<dbReference type="GO" id="GO:0005783">
    <property type="term" value="C:endoplasmic reticulum"/>
    <property type="evidence" value="ECO:0007669"/>
    <property type="project" value="TreeGrafter"/>
</dbReference>
<accession>A0A261XYI8</accession>
<keyword evidence="4 6" id="KW-1133">Transmembrane helix</keyword>
<keyword evidence="10" id="KW-1185">Reference proteome</keyword>
<name>A0A261XYI8_9FUNG</name>